<feature type="compositionally biased region" description="Polar residues" evidence="1">
    <location>
        <begin position="635"/>
        <end position="646"/>
    </location>
</feature>
<dbReference type="eggNOG" id="KOG3520">
    <property type="taxonomic scope" value="Eukaryota"/>
</dbReference>
<organism evidence="3 4">
    <name type="scientific">Fomitopsis schrenkii</name>
    <name type="common">Brown rot fungus</name>
    <dbReference type="NCBI Taxonomy" id="2126942"/>
    <lineage>
        <taxon>Eukaryota</taxon>
        <taxon>Fungi</taxon>
        <taxon>Dikarya</taxon>
        <taxon>Basidiomycota</taxon>
        <taxon>Agaricomycotina</taxon>
        <taxon>Agaricomycetes</taxon>
        <taxon>Polyporales</taxon>
        <taxon>Fomitopsis</taxon>
    </lineage>
</organism>
<feature type="compositionally biased region" description="Basic and acidic residues" evidence="1">
    <location>
        <begin position="509"/>
        <end position="528"/>
    </location>
</feature>
<protein>
    <recommendedName>
        <fullName evidence="2">DH domain-containing protein</fullName>
    </recommendedName>
</protein>
<feature type="domain" description="DH" evidence="2">
    <location>
        <begin position="1101"/>
        <end position="1255"/>
    </location>
</feature>
<feature type="compositionally biased region" description="Basic and acidic residues" evidence="1">
    <location>
        <begin position="120"/>
        <end position="133"/>
    </location>
</feature>
<dbReference type="PANTHER" id="PTHR12673">
    <property type="entry name" value="FACIOGENITAL DYSPLASIA PROTEIN"/>
    <property type="match status" value="1"/>
</dbReference>
<feature type="compositionally biased region" description="Basic and acidic residues" evidence="1">
    <location>
        <begin position="551"/>
        <end position="567"/>
    </location>
</feature>
<sequence>MPLTRTHFRNKSRSPAPTAVEFISASRTPVFLPPAHYAAAAGLDYRAIMHARGEGNSPRPTQDLQPTAYTGPNSASPLLQTRQDDTAARVNPASGFNRVSRFIARSPSLGKASAARRASKAIEKEKTAEETKRTSCMADLPFVELQLIPTLRDTIDKMTHPPTPIATHEEEFDGAIENARVRAYHDADSNHSSGESQVSSCSSATSSTRPSTTRTDSLHQYPLLQPPKPTKSALRSPSPGKRPFNDTAPVPSPSSLRKSRAPAPRDVPLAIASGSTPKATNQATPGASRIPGVPSARSRFTKNPPPTDLPAPNSRLPVARPQTSAGFGFGYGFKPSTPQPPPALRSGFPAFKTPQPMQGPFAQRHQPSLPRPARAGGIESKDSVPRSTLPRPVRRSDHERDSGSELERRVNPGLGRLVVANAQIVPSSSEESAREERGEPQSMWGSAGAFQTLARKTATRVPSPQRRPRPQHLPQLQQARMRDPRTVDARKGDMTRRDSRASVGLGLDMDPRMEMGGRYDLGEARGDADESVYDDDDGGAEEDTFSSGGSDGDHRDPQHSRYEDIGRRRSATPESPDKRQNYAPRDIETSVDRRKRLSGIVDGLQASYGAHRSPGKSILSQSESDVYYEQGLAIGTSSDIPNSSMGDVSLHTSHRSHRQDEQDGEDEDEEQSNYSETEDSFSIVVDDAEAERAQPGSPWWMRGRSSTIPEGAVEHSGEPEVQVAALRRLSGTNNARTPRIEERTNARSASKQSARASSSAGTRLSQVSTSTEYATGNKTRDRRRMSMVVSDEHAPSTGATASRSPRHPPQDEKASRRMTMAFKDRLVHKPSSRRSSMLEEDTDRTPRVSGQETPFFASATYDSEEAVASDDCADRECEAYGIPRSLSFGAGHTASDSESSGGPAAGRPRALLRSESDESLPGGPASMTRESSYMANVWRESRNGKDLLSKGAHELFAGLVDQSREEDAFDYERPAERRERPPSRQDRERASSKPRAERPRSREEHRPSRTQDEDSRPKKSCRHSRHTETRQDQGSERWCVPDNQEQEAHPTRLSRPYREQAPQTGPVGPGQSASAQTSWQATVHPDMYEDLLARHGPMEMQRQEVIYELLQTEREFVQHLRAITSAFVLPLRVHASKAWLPGVPAQISRLFDWLEDILNLHTTFMHTLKDASRAWQAGAIVIDVGKDLLPLVPRLEVHQPYLVRVDQARELVALWVQDGDSQFGEYVRMREEEGVCDGWCLEQCLQSPVQRLGSYLSIFTVRHQLLHDSPR</sequence>
<dbReference type="PROSITE" id="PS50010">
    <property type="entry name" value="DH_2"/>
    <property type="match status" value="1"/>
</dbReference>
<dbReference type="Gene3D" id="1.20.900.10">
    <property type="entry name" value="Dbl homology (DH) domain"/>
    <property type="match status" value="1"/>
</dbReference>
<feature type="compositionally biased region" description="Acidic residues" evidence="1">
    <location>
        <begin position="662"/>
        <end position="679"/>
    </location>
</feature>
<feature type="compositionally biased region" description="Polar residues" evidence="1">
    <location>
        <begin position="58"/>
        <end position="78"/>
    </location>
</feature>
<feature type="compositionally biased region" description="Acidic residues" evidence="1">
    <location>
        <begin position="529"/>
        <end position="544"/>
    </location>
</feature>
<feature type="compositionally biased region" description="Polar residues" evidence="1">
    <location>
        <begin position="273"/>
        <end position="285"/>
    </location>
</feature>
<feature type="region of interest" description="Disordered" evidence="1">
    <location>
        <begin position="883"/>
        <end position="931"/>
    </location>
</feature>
<evidence type="ECO:0000259" key="2">
    <source>
        <dbReference type="PROSITE" id="PS50010"/>
    </source>
</evidence>
<dbReference type="EMBL" id="KE504136">
    <property type="protein sequence ID" value="EPT02244.1"/>
    <property type="molecule type" value="Genomic_DNA"/>
</dbReference>
<dbReference type="GO" id="GO:0005737">
    <property type="term" value="C:cytoplasm"/>
    <property type="evidence" value="ECO:0007669"/>
    <property type="project" value="TreeGrafter"/>
</dbReference>
<dbReference type="AlphaFoldDB" id="S8EGD6"/>
<dbReference type="Pfam" id="PF00621">
    <property type="entry name" value="RhoGEF"/>
    <property type="match status" value="1"/>
</dbReference>
<feature type="compositionally biased region" description="Low complexity" evidence="1">
    <location>
        <begin position="746"/>
        <end position="760"/>
    </location>
</feature>
<dbReference type="InParanoid" id="S8EGD6"/>
<name>S8EGD6_FOMSC</name>
<keyword evidence="4" id="KW-1185">Reference proteome</keyword>
<dbReference type="InterPro" id="IPR035899">
    <property type="entry name" value="DBL_dom_sf"/>
</dbReference>
<accession>S8EGD6</accession>
<feature type="compositionally biased region" description="Basic and acidic residues" evidence="1">
    <location>
        <begin position="962"/>
        <end position="1017"/>
    </location>
</feature>
<feature type="region of interest" description="Disordered" evidence="1">
    <location>
        <begin position="52"/>
        <end position="78"/>
    </location>
</feature>
<evidence type="ECO:0000313" key="4">
    <source>
        <dbReference type="Proteomes" id="UP000015241"/>
    </source>
</evidence>
<dbReference type="OrthoDB" id="1716625at2759"/>
<feature type="compositionally biased region" description="Basic and acidic residues" evidence="1">
    <location>
        <begin position="575"/>
        <end position="592"/>
    </location>
</feature>
<feature type="compositionally biased region" description="Basic and acidic residues" evidence="1">
    <location>
        <begin position="394"/>
        <end position="410"/>
    </location>
</feature>
<reference evidence="3 4" key="1">
    <citation type="journal article" date="2012" name="Science">
        <title>The Paleozoic origin of enzymatic lignin decomposition reconstructed from 31 fungal genomes.</title>
        <authorList>
            <person name="Floudas D."/>
            <person name="Binder M."/>
            <person name="Riley R."/>
            <person name="Barry K."/>
            <person name="Blanchette R.A."/>
            <person name="Henrissat B."/>
            <person name="Martinez A.T."/>
            <person name="Otillar R."/>
            <person name="Spatafora J.W."/>
            <person name="Yadav J.S."/>
            <person name="Aerts A."/>
            <person name="Benoit I."/>
            <person name="Boyd A."/>
            <person name="Carlson A."/>
            <person name="Copeland A."/>
            <person name="Coutinho P.M."/>
            <person name="de Vries R.P."/>
            <person name="Ferreira P."/>
            <person name="Findley K."/>
            <person name="Foster B."/>
            <person name="Gaskell J."/>
            <person name="Glotzer D."/>
            <person name="Gorecki P."/>
            <person name="Heitman J."/>
            <person name="Hesse C."/>
            <person name="Hori C."/>
            <person name="Igarashi K."/>
            <person name="Jurgens J.A."/>
            <person name="Kallen N."/>
            <person name="Kersten P."/>
            <person name="Kohler A."/>
            <person name="Kuees U."/>
            <person name="Kumar T.K.A."/>
            <person name="Kuo A."/>
            <person name="LaButti K."/>
            <person name="Larrondo L.F."/>
            <person name="Lindquist E."/>
            <person name="Ling A."/>
            <person name="Lombard V."/>
            <person name="Lucas S."/>
            <person name="Lundell T."/>
            <person name="Martin R."/>
            <person name="McLaughlin D.J."/>
            <person name="Morgenstern I."/>
            <person name="Morin E."/>
            <person name="Murat C."/>
            <person name="Nagy L.G."/>
            <person name="Nolan M."/>
            <person name="Ohm R.A."/>
            <person name="Patyshakuliyeva A."/>
            <person name="Rokas A."/>
            <person name="Ruiz-Duenas F.J."/>
            <person name="Sabat G."/>
            <person name="Salamov A."/>
            <person name="Samejima M."/>
            <person name="Schmutz J."/>
            <person name="Slot J.C."/>
            <person name="St John F."/>
            <person name="Stenlid J."/>
            <person name="Sun H."/>
            <person name="Sun S."/>
            <person name="Syed K."/>
            <person name="Tsang A."/>
            <person name="Wiebenga A."/>
            <person name="Young D."/>
            <person name="Pisabarro A."/>
            <person name="Eastwood D.C."/>
            <person name="Martin F."/>
            <person name="Cullen D."/>
            <person name="Grigoriev I.V."/>
            <person name="Hibbett D.S."/>
        </authorList>
    </citation>
    <scope>NUCLEOTIDE SEQUENCE</scope>
    <source>
        <strain evidence="4">FP-58527</strain>
    </source>
</reference>
<dbReference type="Proteomes" id="UP000015241">
    <property type="component" value="Unassembled WGS sequence"/>
</dbReference>
<gene>
    <name evidence="3" type="ORF">FOMPIDRAFT_1040969</name>
</gene>
<dbReference type="GO" id="GO:0005085">
    <property type="term" value="F:guanyl-nucleotide exchange factor activity"/>
    <property type="evidence" value="ECO:0007669"/>
    <property type="project" value="InterPro"/>
</dbReference>
<dbReference type="SUPFAM" id="SSF48065">
    <property type="entry name" value="DBL homology domain (DH-domain)"/>
    <property type="match status" value="1"/>
</dbReference>
<proteinExistence type="predicted"/>
<dbReference type="InterPro" id="IPR000219">
    <property type="entry name" value="DH_dom"/>
</dbReference>
<feature type="compositionally biased region" description="Basic and acidic residues" evidence="1">
    <location>
        <begin position="1026"/>
        <end position="1035"/>
    </location>
</feature>
<feature type="region of interest" description="Disordered" evidence="1">
    <location>
        <begin position="113"/>
        <end position="133"/>
    </location>
</feature>
<evidence type="ECO:0000313" key="3">
    <source>
        <dbReference type="EMBL" id="EPT02244.1"/>
    </source>
</evidence>
<feature type="compositionally biased region" description="Polar residues" evidence="1">
    <location>
        <begin position="761"/>
        <end position="777"/>
    </location>
</feature>
<dbReference type="InterPro" id="IPR051092">
    <property type="entry name" value="FYVE_RhoGEF_PH"/>
</dbReference>
<dbReference type="STRING" id="743788.S8EGD6"/>
<feature type="region of interest" description="Disordered" evidence="1">
    <location>
        <begin position="186"/>
        <end position="595"/>
    </location>
</feature>
<dbReference type="SMART" id="SM00325">
    <property type="entry name" value="RhoGEF"/>
    <property type="match status" value="1"/>
</dbReference>
<feature type="compositionally biased region" description="Basic and acidic residues" evidence="1">
    <location>
        <begin position="480"/>
        <end position="500"/>
    </location>
</feature>
<feature type="region of interest" description="Disordered" evidence="1">
    <location>
        <begin position="958"/>
        <end position="1079"/>
    </location>
</feature>
<feature type="region of interest" description="Disordered" evidence="1">
    <location>
        <begin position="635"/>
        <end position="870"/>
    </location>
</feature>
<dbReference type="PANTHER" id="PTHR12673:SF159">
    <property type="entry name" value="LD03170P"/>
    <property type="match status" value="1"/>
</dbReference>
<evidence type="ECO:0000256" key="1">
    <source>
        <dbReference type="SAM" id="MobiDB-lite"/>
    </source>
</evidence>
<dbReference type="HOGENOM" id="CLU_259443_0_0_1"/>
<feature type="compositionally biased region" description="Low complexity" evidence="1">
    <location>
        <begin position="192"/>
        <end position="215"/>
    </location>
</feature>